<dbReference type="AlphaFoldDB" id="A0A7I7LWN7"/>
<reference evidence="2" key="1">
    <citation type="journal article" date="2019" name="Emerg. Microbes Infect.">
        <title>Comprehensive subspecies identification of 175 nontuberculous mycobacteria species based on 7547 genomic profiles.</title>
        <authorList>
            <person name="Matsumoto Y."/>
            <person name="Kinjo T."/>
            <person name="Motooka D."/>
            <person name="Nabeya D."/>
            <person name="Jung N."/>
            <person name="Uechi K."/>
            <person name="Horii T."/>
            <person name="Iida T."/>
            <person name="Fujita J."/>
            <person name="Nakamura S."/>
        </authorList>
    </citation>
    <scope>NUCLEOTIDE SEQUENCE [LARGE SCALE GENOMIC DNA]</scope>
    <source>
        <strain evidence="2">JCM 13016</strain>
    </source>
</reference>
<accession>A0A7I7LWN7</accession>
<gene>
    <name evidence="2" type="ORF">MSAS_34000</name>
</gene>
<protein>
    <submittedName>
        <fullName evidence="2">Uncharacterized protein</fullName>
    </submittedName>
</protein>
<evidence type="ECO:0000313" key="2">
    <source>
        <dbReference type="EMBL" id="BBX64226.1"/>
    </source>
</evidence>
<dbReference type="EMBL" id="AP022573">
    <property type="protein sequence ID" value="BBX64226.1"/>
    <property type="molecule type" value="Genomic_DNA"/>
</dbReference>
<proteinExistence type="predicted"/>
<feature type="region of interest" description="Disordered" evidence="1">
    <location>
        <begin position="1"/>
        <end position="23"/>
    </location>
</feature>
<organism evidence="2">
    <name type="scientific">Mycobacterium saskatchewanense</name>
    <dbReference type="NCBI Taxonomy" id="220927"/>
    <lineage>
        <taxon>Bacteria</taxon>
        <taxon>Bacillati</taxon>
        <taxon>Actinomycetota</taxon>
        <taxon>Actinomycetes</taxon>
        <taxon>Mycobacteriales</taxon>
        <taxon>Mycobacteriaceae</taxon>
        <taxon>Mycobacterium</taxon>
        <taxon>Mycobacterium simiae complex</taxon>
    </lineage>
</organism>
<sequence>MEAVSGSTVDNPAGQRPPVTHGVQSIGELKAGIDNDSRVALRRRWRAVIRPKIATG</sequence>
<feature type="compositionally biased region" description="Polar residues" evidence="1">
    <location>
        <begin position="1"/>
        <end position="10"/>
    </location>
</feature>
<name>A0A7I7LWN7_9MYCO</name>
<evidence type="ECO:0000256" key="1">
    <source>
        <dbReference type="SAM" id="MobiDB-lite"/>
    </source>
</evidence>
<dbReference type="KEGG" id="msak:MSAS_34000"/>
<reference evidence="2" key="2">
    <citation type="submission" date="2020-02" db="EMBL/GenBank/DDBJ databases">
        <authorList>
            <person name="Matsumoto Y."/>
            <person name="Motooka D."/>
            <person name="Nakamura S."/>
        </authorList>
    </citation>
    <scope>NUCLEOTIDE SEQUENCE</scope>
    <source>
        <strain evidence="2">JCM 13016</strain>
    </source>
</reference>